<dbReference type="KEGG" id="dpte:113797593"/>
<dbReference type="GO" id="GO:0030246">
    <property type="term" value="F:carbohydrate binding"/>
    <property type="evidence" value="ECO:0007669"/>
    <property type="project" value="UniProtKB-UniRule"/>
</dbReference>
<dbReference type="PANTHER" id="PTHR11346">
    <property type="entry name" value="GALECTIN"/>
    <property type="match status" value="1"/>
</dbReference>
<dbReference type="InterPro" id="IPR044156">
    <property type="entry name" value="Galectin-like"/>
</dbReference>
<evidence type="ECO:0000259" key="3">
    <source>
        <dbReference type="PROSITE" id="PS51304"/>
    </source>
</evidence>
<dbReference type="OrthoDB" id="6251307at2759"/>
<proteinExistence type="predicted"/>
<reference evidence="5" key="1">
    <citation type="submission" date="2025-08" db="UniProtKB">
        <authorList>
            <consortium name="RefSeq"/>
        </authorList>
    </citation>
    <scope>IDENTIFICATION</scope>
    <source>
        <strain evidence="5">Airmid</strain>
    </source>
</reference>
<dbReference type="OMA" id="PRFDEKH"/>
<dbReference type="SMART" id="SM00908">
    <property type="entry name" value="Gal-bind_lectin"/>
    <property type="match status" value="2"/>
</dbReference>
<feature type="domain" description="Galectin" evidence="3">
    <location>
        <begin position="67"/>
        <end position="207"/>
    </location>
</feature>
<dbReference type="PROSITE" id="PS51304">
    <property type="entry name" value="GALECTIN"/>
    <property type="match status" value="2"/>
</dbReference>
<dbReference type="Proteomes" id="UP000515146">
    <property type="component" value="Unplaced"/>
</dbReference>
<keyword evidence="4" id="KW-1185">Reference proteome</keyword>
<dbReference type="FunCoup" id="A0A6P6YG00">
    <property type="interactions" value="181"/>
</dbReference>
<gene>
    <name evidence="5" type="primary">LOC113797593</name>
</gene>
<keyword evidence="1 2" id="KW-0430">Lectin</keyword>
<dbReference type="CDD" id="cd00070">
    <property type="entry name" value="GLECT"/>
    <property type="match status" value="2"/>
</dbReference>
<dbReference type="InParanoid" id="A0A6P6YG00"/>
<evidence type="ECO:0000313" key="4">
    <source>
        <dbReference type="Proteomes" id="UP000515146"/>
    </source>
</evidence>
<dbReference type="SUPFAM" id="SSF49899">
    <property type="entry name" value="Concanavalin A-like lectins/glucanases"/>
    <property type="match status" value="2"/>
</dbReference>
<evidence type="ECO:0000256" key="2">
    <source>
        <dbReference type="RuleBase" id="RU102079"/>
    </source>
</evidence>
<evidence type="ECO:0000313" key="5">
    <source>
        <dbReference type="RefSeq" id="XP_027203801.1"/>
    </source>
</evidence>
<dbReference type="AlphaFoldDB" id="A0A6P6YG00"/>
<name>A0A6P6YG00_DERPT</name>
<dbReference type="SMART" id="SM00276">
    <property type="entry name" value="GLECT"/>
    <property type="match status" value="2"/>
</dbReference>
<feature type="domain" description="Galectin" evidence="3">
    <location>
        <begin position="234"/>
        <end position="368"/>
    </location>
</feature>
<dbReference type="InterPro" id="IPR013320">
    <property type="entry name" value="ConA-like_dom_sf"/>
</dbReference>
<dbReference type="PANTHER" id="PTHR11346:SF147">
    <property type="entry name" value="GALECTIN"/>
    <property type="match status" value="1"/>
</dbReference>
<evidence type="ECO:0000256" key="1">
    <source>
        <dbReference type="ARBA" id="ARBA00022734"/>
    </source>
</evidence>
<dbReference type="RefSeq" id="XP_027203801.1">
    <property type="nucleotide sequence ID" value="XM_027348000.1"/>
</dbReference>
<organism evidence="4 5">
    <name type="scientific">Dermatophagoides pteronyssinus</name>
    <name type="common">European house dust mite</name>
    <dbReference type="NCBI Taxonomy" id="6956"/>
    <lineage>
        <taxon>Eukaryota</taxon>
        <taxon>Metazoa</taxon>
        <taxon>Ecdysozoa</taxon>
        <taxon>Arthropoda</taxon>
        <taxon>Chelicerata</taxon>
        <taxon>Arachnida</taxon>
        <taxon>Acari</taxon>
        <taxon>Acariformes</taxon>
        <taxon>Sarcoptiformes</taxon>
        <taxon>Astigmata</taxon>
        <taxon>Psoroptidia</taxon>
        <taxon>Analgoidea</taxon>
        <taxon>Pyroglyphidae</taxon>
        <taxon>Dermatophagoidinae</taxon>
        <taxon>Dermatophagoides</taxon>
    </lineage>
</organism>
<dbReference type="InterPro" id="IPR001079">
    <property type="entry name" value="Galectin_CRD"/>
</dbReference>
<dbReference type="Gene3D" id="2.60.120.200">
    <property type="match status" value="2"/>
</dbReference>
<dbReference type="Pfam" id="PF00337">
    <property type="entry name" value="Gal-bind_lectin"/>
    <property type="match status" value="2"/>
</dbReference>
<sequence length="373" mass="42641">MTLYCVTSVLLVNKSPLYDSFIHLFKIRICLKSLLISLNKMDSILKKSKKLIDSVVTLPANKNSKSRYLSLNEGLTQNTRIWIEGKVNPAASRFEINLWCASVVSEDLVKNGDIAMHFCVHPSAGYALLNSRTGKTWGQEERTPRGRLPRPLLQNQNFRLCIEAEPKQYRIDVNDNEFVTFIHRHPFESVGLLSYEGDFEVENIFIQPPPAMVSHPLAEDSHIVNDLKWPKLPLLLPINSGLQIGMIFTIDGRVTGNRFDISLYQGSNPYEDPNANVPFHMEIYMDSKAILRNSYQQKQWCQPEKELTHFPFFGHSAFNLQIRVEGNRYQVSVGGRYVYDFYHRISALSTINHLCIHGGVEIHSLIITIPPLQ</sequence>
<protein>
    <recommendedName>
        <fullName evidence="2">Galectin</fullName>
    </recommendedName>
</protein>
<accession>A0A6P6YG00</accession>